<protein>
    <recommendedName>
        <fullName evidence="1">Bet v I/Major latex protein domain-containing protein</fullName>
    </recommendedName>
</protein>
<dbReference type="InterPro" id="IPR023393">
    <property type="entry name" value="START-like_dom_sf"/>
</dbReference>
<keyword evidence="3" id="KW-1185">Reference proteome</keyword>
<dbReference type="EMBL" id="BPVZ01000129">
    <property type="protein sequence ID" value="GKV38626.1"/>
    <property type="molecule type" value="Genomic_DNA"/>
</dbReference>
<comment type="caution">
    <text evidence="2">The sequence shown here is derived from an EMBL/GenBank/DDBJ whole genome shotgun (WGS) entry which is preliminary data.</text>
</comment>
<name>A0AAV5LMJ0_9ROSI</name>
<feature type="domain" description="Bet v I/Major latex protein" evidence="1">
    <location>
        <begin position="5"/>
        <end position="156"/>
    </location>
</feature>
<evidence type="ECO:0000313" key="2">
    <source>
        <dbReference type="EMBL" id="GKV38626.1"/>
    </source>
</evidence>
<dbReference type="SUPFAM" id="SSF55961">
    <property type="entry name" value="Bet v1-like"/>
    <property type="match status" value="1"/>
</dbReference>
<proteinExistence type="predicted"/>
<sequence length="156" mass="17511">MAQASLHGKLQYDVEYKVPADKVYEFWSCNFSDVQKACPKIINNIELVQGCWGNEGSIHVMTYTIDGKTETCEEMVEAVDYKKKFISFKVIGGNLLDYYRCVKFILGQVSPKGGGGSLASWTLEYEKLDENVPDPIALRDEAVHFNKAISAYLSHA</sequence>
<dbReference type="PANTHER" id="PTHR31907">
    <property type="entry name" value="MLP-LIKE PROTEIN 423"/>
    <property type="match status" value="1"/>
</dbReference>
<evidence type="ECO:0000313" key="3">
    <source>
        <dbReference type="Proteomes" id="UP001054252"/>
    </source>
</evidence>
<reference evidence="2 3" key="1">
    <citation type="journal article" date="2021" name="Commun. Biol.">
        <title>The genome of Shorea leprosula (Dipterocarpaceae) highlights the ecological relevance of drought in aseasonal tropical rainforests.</title>
        <authorList>
            <person name="Ng K.K.S."/>
            <person name="Kobayashi M.J."/>
            <person name="Fawcett J.A."/>
            <person name="Hatakeyama M."/>
            <person name="Paape T."/>
            <person name="Ng C.H."/>
            <person name="Ang C.C."/>
            <person name="Tnah L.H."/>
            <person name="Lee C.T."/>
            <person name="Nishiyama T."/>
            <person name="Sese J."/>
            <person name="O'Brien M.J."/>
            <person name="Copetti D."/>
            <person name="Mohd Noor M.I."/>
            <person name="Ong R.C."/>
            <person name="Putra M."/>
            <person name="Sireger I.Z."/>
            <person name="Indrioko S."/>
            <person name="Kosugi Y."/>
            <person name="Izuno A."/>
            <person name="Isagi Y."/>
            <person name="Lee S.L."/>
            <person name="Shimizu K.K."/>
        </authorList>
    </citation>
    <scope>NUCLEOTIDE SEQUENCE [LARGE SCALE GENOMIC DNA]</scope>
    <source>
        <strain evidence="2">214</strain>
    </source>
</reference>
<evidence type="ECO:0000259" key="1">
    <source>
        <dbReference type="SMART" id="SM01037"/>
    </source>
</evidence>
<dbReference type="InterPro" id="IPR000916">
    <property type="entry name" value="Bet_v_I/MLP"/>
</dbReference>
<dbReference type="AlphaFoldDB" id="A0AAV5LMJ0"/>
<dbReference type="Proteomes" id="UP001054252">
    <property type="component" value="Unassembled WGS sequence"/>
</dbReference>
<dbReference type="InterPro" id="IPR051761">
    <property type="entry name" value="MLP-like_ligand-binding"/>
</dbReference>
<dbReference type="GO" id="GO:0006952">
    <property type="term" value="P:defense response"/>
    <property type="evidence" value="ECO:0007669"/>
    <property type="project" value="InterPro"/>
</dbReference>
<dbReference type="SMART" id="SM01037">
    <property type="entry name" value="Bet_v_1"/>
    <property type="match status" value="1"/>
</dbReference>
<dbReference type="Pfam" id="PF00407">
    <property type="entry name" value="Bet_v_1"/>
    <property type="match status" value="1"/>
</dbReference>
<gene>
    <name evidence="2" type="ORF">SLEP1_g46515</name>
</gene>
<dbReference type="Gene3D" id="3.30.530.20">
    <property type="match status" value="1"/>
</dbReference>
<accession>A0AAV5LMJ0</accession>
<dbReference type="CDD" id="cd07816">
    <property type="entry name" value="Bet_v1-like"/>
    <property type="match status" value="1"/>
</dbReference>
<organism evidence="2 3">
    <name type="scientific">Rubroshorea leprosula</name>
    <dbReference type="NCBI Taxonomy" id="152421"/>
    <lineage>
        <taxon>Eukaryota</taxon>
        <taxon>Viridiplantae</taxon>
        <taxon>Streptophyta</taxon>
        <taxon>Embryophyta</taxon>
        <taxon>Tracheophyta</taxon>
        <taxon>Spermatophyta</taxon>
        <taxon>Magnoliopsida</taxon>
        <taxon>eudicotyledons</taxon>
        <taxon>Gunneridae</taxon>
        <taxon>Pentapetalae</taxon>
        <taxon>rosids</taxon>
        <taxon>malvids</taxon>
        <taxon>Malvales</taxon>
        <taxon>Dipterocarpaceae</taxon>
        <taxon>Rubroshorea</taxon>
    </lineage>
</organism>